<comment type="caution">
    <text evidence="3">The sequence shown here is derived from an EMBL/GenBank/DDBJ whole genome shotgun (WGS) entry which is preliminary data.</text>
</comment>
<dbReference type="RefSeq" id="WP_248735224.1">
    <property type="nucleotide sequence ID" value="NZ_CALBWS010000011.1"/>
</dbReference>
<reference evidence="3" key="1">
    <citation type="submission" date="2022-04" db="EMBL/GenBank/DDBJ databases">
        <authorList>
            <person name="Criscuolo A."/>
        </authorList>
    </citation>
    <scope>NUCLEOTIDE SEQUENCE</scope>
    <source>
        <strain evidence="3">CIP111895</strain>
    </source>
</reference>
<dbReference type="SUPFAM" id="SSF56784">
    <property type="entry name" value="HAD-like"/>
    <property type="match status" value="1"/>
</dbReference>
<dbReference type="SFLD" id="SFLDG01129">
    <property type="entry name" value="C1.5:_HAD__Beta-PGM__Phosphata"/>
    <property type="match status" value="1"/>
</dbReference>
<dbReference type="EC" id="3.6.1.1" evidence="3"/>
<evidence type="ECO:0000313" key="4">
    <source>
        <dbReference type="Proteomes" id="UP000838308"/>
    </source>
</evidence>
<dbReference type="InterPro" id="IPR050155">
    <property type="entry name" value="HAD-like_hydrolase_sf"/>
</dbReference>
<sequence>MIKTILFDVDGVLLSEEHYFDASALTVWEMLISGNYLALAPEKFKTDYSEAETKEIREMLFENDKVLKFMKSRGLNANWDMIYLTFCHQLIHLLSQIKDMEFEKINKWCQAPINRETLFEIGGLLSHYPVVTDFNLFVEDFSGSLVMKQELLGYLNVLALEKLGVETSIFKKGELWSICEHISQEWYVGDENVLASTGRPSVQTGKKGFLANEATLAPREEIDELFQFLTTTGFEIGIGTGRPALETIQPFQHLEWLKYFEVDRIVTADEVLVAEQELPEWKSLSKPHPYTYIMGLKGKGTPVKECIEMALPIENGETVLIVGDSLADLLAARQMGCRFAAVLTGLSGKDARSEFEQHKADYILDSVLDLKGIL</sequence>
<dbReference type="SFLD" id="SFLDS00003">
    <property type="entry name" value="Haloacid_Dehalogenase"/>
    <property type="match status" value="1"/>
</dbReference>
<dbReference type="PANTHER" id="PTHR43434">
    <property type="entry name" value="PHOSPHOGLYCOLATE PHOSPHATASE"/>
    <property type="match status" value="1"/>
</dbReference>
<dbReference type="Pfam" id="PF13242">
    <property type="entry name" value="Hydrolase_like"/>
    <property type="match status" value="1"/>
</dbReference>
<evidence type="ECO:0000256" key="1">
    <source>
        <dbReference type="ARBA" id="ARBA00022801"/>
    </source>
</evidence>
<dbReference type="EMBL" id="CALBWS010000011">
    <property type="protein sequence ID" value="CAH2714924.1"/>
    <property type="molecule type" value="Genomic_DNA"/>
</dbReference>
<keyword evidence="4" id="KW-1185">Reference proteome</keyword>
<keyword evidence="2" id="KW-0460">Magnesium</keyword>
<dbReference type="Proteomes" id="UP000838308">
    <property type="component" value="Unassembled WGS sequence"/>
</dbReference>
<protein>
    <submittedName>
        <fullName evidence="3">Pyrophosphatase PpaX</fullName>
        <ecNumber evidence="3">3.6.1.1</ecNumber>
    </submittedName>
</protein>
<proteinExistence type="predicted"/>
<dbReference type="InterPro" id="IPR023214">
    <property type="entry name" value="HAD_sf"/>
</dbReference>
<dbReference type="GO" id="GO:0004427">
    <property type="term" value="F:inorganic diphosphate phosphatase activity"/>
    <property type="evidence" value="ECO:0007669"/>
    <property type="project" value="UniProtKB-EC"/>
</dbReference>
<dbReference type="InterPro" id="IPR036412">
    <property type="entry name" value="HAD-like_sf"/>
</dbReference>
<gene>
    <name evidence="3" type="primary">ppaX_1</name>
    <name evidence="3" type="ORF">BACCIP111895_02100</name>
</gene>
<dbReference type="PANTHER" id="PTHR43434:SF1">
    <property type="entry name" value="PHOSPHOGLYCOLATE PHOSPHATASE"/>
    <property type="match status" value="1"/>
</dbReference>
<keyword evidence="1 3" id="KW-0378">Hydrolase</keyword>
<organism evidence="3 4">
    <name type="scientific">Neobacillus rhizosphaerae</name>
    <dbReference type="NCBI Taxonomy" id="2880965"/>
    <lineage>
        <taxon>Bacteria</taxon>
        <taxon>Bacillati</taxon>
        <taxon>Bacillota</taxon>
        <taxon>Bacilli</taxon>
        <taxon>Bacillales</taxon>
        <taxon>Bacillaceae</taxon>
        <taxon>Neobacillus</taxon>
    </lineage>
</organism>
<evidence type="ECO:0000256" key="2">
    <source>
        <dbReference type="ARBA" id="ARBA00022842"/>
    </source>
</evidence>
<dbReference type="Gene3D" id="3.40.50.1000">
    <property type="entry name" value="HAD superfamily/HAD-like"/>
    <property type="match status" value="1"/>
</dbReference>
<accession>A0ABN8KN00</accession>
<evidence type="ECO:0000313" key="3">
    <source>
        <dbReference type="EMBL" id="CAH2714924.1"/>
    </source>
</evidence>
<name>A0ABN8KN00_9BACI</name>